<organism evidence="2">
    <name type="scientific">marine metagenome</name>
    <dbReference type="NCBI Taxonomy" id="408172"/>
    <lineage>
        <taxon>unclassified sequences</taxon>
        <taxon>metagenomes</taxon>
        <taxon>ecological metagenomes</taxon>
    </lineage>
</organism>
<feature type="region of interest" description="Disordered" evidence="1">
    <location>
        <begin position="28"/>
        <end position="81"/>
    </location>
</feature>
<dbReference type="EMBL" id="UINC01052067">
    <property type="protein sequence ID" value="SVB66955.1"/>
    <property type="molecule type" value="Genomic_DNA"/>
</dbReference>
<feature type="compositionally biased region" description="Low complexity" evidence="1">
    <location>
        <begin position="55"/>
        <end position="72"/>
    </location>
</feature>
<dbReference type="AlphaFoldDB" id="A0A382FWK6"/>
<gene>
    <name evidence="2" type="ORF">METZ01_LOCUS219809</name>
</gene>
<accession>A0A382FWK6</accession>
<proteinExistence type="predicted"/>
<protein>
    <submittedName>
        <fullName evidence="2">Uncharacterized protein</fullName>
    </submittedName>
</protein>
<evidence type="ECO:0000313" key="2">
    <source>
        <dbReference type="EMBL" id="SVB66955.1"/>
    </source>
</evidence>
<sequence length="81" mass="8045">MVLKNICPVFVGVAVFISGCSFSADSLLPTLTGEDPAGPTSSAQKDQAPEAKTSPAAPLAPARLAQNAPANNGTDSGTFVG</sequence>
<feature type="non-terminal residue" evidence="2">
    <location>
        <position position="81"/>
    </location>
</feature>
<dbReference type="PROSITE" id="PS51257">
    <property type="entry name" value="PROKAR_LIPOPROTEIN"/>
    <property type="match status" value="1"/>
</dbReference>
<evidence type="ECO:0000256" key="1">
    <source>
        <dbReference type="SAM" id="MobiDB-lite"/>
    </source>
</evidence>
<name>A0A382FWK6_9ZZZZ</name>
<reference evidence="2" key="1">
    <citation type="submission" date="2018-05" db="EMBL/GenBank/DDBJ databases">
        <authorList>
            <person name="Lanie J.A."/>
            <person name="Ng W.-L."/>
            <person name="Kazmierczak K.M."/>
            <person name="Andrzejewski T.M."/>
            <person name="Davidsen T.M."/>
            <person name="Wayne K.J."/>
            <person name="Tettelin H."/>
            <person name="Glass J.I."/>
            <person name="Rusch D."/>
            <person name="Podicherti R."/>
            <person name="Tsui H.-C.T."/>
            <person name="Winkler M.E."/>
        </authorList>
    </citation>
    <scope>NUCLEOTIDE SEQUENCE</scope>
</reference>